<keyword evidence="3" id="KW-0158">Chromosome</keyword>
<dbReference type="AlphaFoldDB" id="A0AAE0BA17"/>
<evidence type="ECO:0000256" key="1">
    <source>
        <dbReference type="ARBA" id="ARBA00004123"/>
    </source>
</evidence>
<evidence type="ECO:0000313" key="11">
    <source>
        <dbReference type="Proteomes" id="UP001281410"/>
    </source>
</evidence>
<dbReference type="InterPro" id="IPR013212">
    <property type="entry name" value="Mad3/Bub1_I"/>
</dbReference>
<evidence type="ECO:0000256" key="7">
    <source>
        <dbReference type="ARBA" id="ARBA00023328"/>
    </source>
</evidence>
<reference evidence="10" key="1">
    <citation type="journal article" date="2023" name="Plant J.">
        <title>Genome sequences and population genomics provide insights into the demographic history, inbreeding, and mutation load of two 'living fossil' tree species of Dipteronia.</title>
        <authorList>
            <person name="Feng Y."/>
            <person name="Comes H.P."/>
            <person name="Chen J."/>
            <person name="Zhu S."/>
            <person name="Lu R."/>
            <person name="Zhang X."/>
            <person name="Li P."/>
            <person name="Qiu J."/>
            <person name="Olsen K.M."/>
            <person name="Qiu Y."/>
        </authorList>
    </citation>
    <scope>NUCLEOTIDE SEQUENCE</scope>
    <source>
        <strain evidence="10">NBL</strain>
    </source>
</reference>
<feature type="region of interest" description="Disordered" evidence="8">
    <location>
        <begin position="336"/>
        <end position="383"/>
    </location>
</feature>
<comment type="subcellular location">
    <subcellularLocation>
        <location evidence="2">Chromosome</location>
        <location evidence="2">Centromere</location>
        <location evidence="2">Kinetochore</location>
    </subcellularLocation>
    <subcellularLocation>
        <location evidence="1">Nucleus</location>
    </subcellularLocation>
</comment>
<dbReference type="GO" id="GO:0000776">
    <property type="term" value="C:kinetochore"/>
    <property type="evidence" value="ECO:0007669"/>
    <property type="project" value="UniProtKB-KW"/>
</dbReference>
<keyword evidence="5" id="KW-0539">Nucleus</keyword>
<name>A0AAE0BA17_9ROSI</name>
<protein>
    <recommendedName>
        <fullName evidence="9">BUB1 N-terminal domain-containing protein</fullName>
    </recommendedName>
</protein>
<dbReference type="Gene3D" id="1.25.40.430">
    <property type="match status" value="1"/>
</dbReference>
<proteinExistence type="predicted"/>
<feature type="domain" description="BUB1 N-terminal" evidence="9">
    <location>
        <begin position="68"/>
        <end position="226"/>
    </location>
</feature>
<keyword evidence="11" id="KW-1185">Reference proteome</keyword>
<dbReference type="PANTHER" id="PTHR14030:SF19">
    <property type="entry name" value="MITOTIC SPINDLE CHECKPOINT PROTEIN BUBR1"/>
    <property type="match status" value="1"/>
</dbReference>
<dbReference type="GO" id="GO:0005634">
    <property type="term" value="C:nucleus"/>
    <property type="evidence" value="ECO:0007669"/>
    <property type="project" value="UniProtKB-SubCell"/>
</dbReference>
<evidence type="ECO:0000256" key="4">
    <source>
        <dbReference type="ARBA" id="ARBA00022838"/>
    </source>
</evidence>
<keyword evidence="4" id="KW-0995">Kinetochore</keyword>
<evidence type="ECO:0000256" key="2">
    <source>
        <dbReference type="ARBA" id="ARBA00004629"/>
    </source>
</evidence>
<sequence>MESVQIENIDPETAFLLSKKETGFEWELFKENVRPLKRGRNVRLLNESLTSHNNNQLKKTLLEKRRKLIEAIDDYKGEDPLQPWLECMKWVQEAFPAGGDSSGLIVIYEQCVRKFWHSEHYKNDLRYLKIWLEYAENCVDAEVIYSFLDANDIGQTHSVYYIAYALLLESKSKMKAANDMFSLGISREAQPIEKLKDAYKKFLARSMTKPKNTDEDLEENHLPVRSFGTVLAREDNRMQTAQSSDFHRKKLKPDGTQRTSLLVYKDTKVDVLSSHQPDKSKAAWNSLGTRAERNKENNAIPSKWTSYKVPQKPGPRVGRPPPSACIEVFVDEECAETRQASDESGSSSTLPVIHGDDQDNIKRETELLRKNPLRNFPPNSLPR</sequence>
<dbReference type="GO" id="GO:0051754">
    <property type="term" value="P:meiotic sister chromatid cohesion, centromeric"/>
    <property type="evidence" value="ECO:0007669"/>
    <property type="project" value="TreeGrafter"/>
</dbReference>
<dbReference type="GO" id="GO:0004672">
    <property type="term" value="F:protein kinase activity"/>
    <property type="evidence" value="ECO:0007669"/>
    <property type="project" value="TreeGrafter"/>
</dbReference>
<evidence type="ECO:0000256" key="5">
    <source>
        <dbReference type="ARBA" id="ARBA00023242"/>
    </source>
</evidence>
<dbReference type="SMART" id="SM00777">
    <property type="entry name" value="Mad3_BUB1_I"/>
    <property type="match status" value="1"/>
</dbReference>
<feature type="compositionally biased region" description="Basic and acidic residues" evidence="8">
    <location>
        <begin position="354"/>
        <end position="369"/>
    </location>
</feature>
<dbReference type="FunFam" id="1.25.40.430:FF:000004">
    <property type="entry name" value="Mitotic spindle checkpoint protein BUBR1"/>
    <property type="match status" value="1"/>
</dbReference>
<gene>
    <name evidence="10" type="ORF">Dsin_003994</name>
</gene>
<comment type="caution">
    <text evidence="10">The sequence shown here is derived from an EMBL/GenBank/DDBJ whole genome shotgun (WGS) entry which is preliminary data.</text>
</comment>
<evidence type="ECO:0000256" key="8">
    <source>
        <dbReference type="SAM" id="MobiDB-lite"/>
    </source>
</evidence>
<dbReference type="PROSITE" id="PS51489">
    <property type="entry name" value="BUB1_N"/>
    <property type="match status" value="1"/>
</dbReference>
<evidence type="ECO:0000256" key="3">
    <source>
        <dbReference type="ARBA" id="ARBA00022454"/>
    </source>
</evidence>
<accession>A0AAE0BA17</accession>
<dbReference type="PANTHER" id="PTHR14030">
    <property type="entry name" value="MITOTIC CHECKPOINT SERINE/THREONINE-PROTEIN KINASE BUB1"/>
    <property type="match status" value="1"/>
</dbReference>
<dbReference type="GO" id="GO:0007094">
    <property type="term" value="P:mitotic spindle assembly checkpoint signaling"/>
    <property type="evidence" value="ECO:0007669"/>
    <property type="project" value="InterPro"/>
</dbReference>
<keyword evidence="6" id="KW-0131">Cell cycle</keyword>
<dbReference type="InterPro" id="IPR015661">
    <property type="entry name" value="Bub1/Mad3"/>
</dbReference>
<dbReference type="EMBL" id="JANJYJ010000001">
    <property type="protein sequence ID" value="KAK3232113.1"/>
    <property type="molecule type" value="Genomic_DNA"/>
</dbReference>
<dbReference type="Pfam" id="PF08311">
    <property type="entry name" value="Mad3_BUB1_I"/>
    <property type="match status" value="1"/>
</dbReference>
<dbReference type="Proteomes" id="UP001281410">
    <property type="component" value="Unassembled WGS sequence"/>
</dbReference>
<evidence type="ECO:0000256" key="6">
    <source>
        <dbReference type="ARBA" id="ARBA00023306"/>
    </source>
</evidence>
<keyword evidence="7" id="KW-0137">Centromere</keyword>
<evidence type="ECO:0000313" key="10">
    <source>
        <dbReference type="EMBL" id="KAK3232113.1"/>
    </source>
</evidence>
<organism evidence="10 11">
    <name type="scientific">Dipteronia sinensis</name>
    <dbReference type="NCBI Taxonomy" id="43782"/>
    <lineage>
        <taxon>Eukaryota</taxon>
        <taxon>Viridiplantae</taxon>
        <taxon>Streptophyta</taxon>
        <taxon>Embryophyta</taxon>
        <taxon>Tracheophyta</taxon>
        <taxon>Spermatophyta</taxon>
        <taxon>Magnoliopsida</taxon>
        <taxon>eudicotyledons</taxon>
        <taxon>Gunneridae</taxon>
        <taxon>Pentapetalae</taxon>
        <taxon>rosids</taxon>
        <taxon>malvids</taxon>
        <taxon>Sapindales</taxon>
        <taxon>Sapindaceae</taxon>
        <taxon>Hippocastanoideae</taxon>
        <taxon>Acereae</taxon>
        <taxon>Dipteronia</taxon>
    </lineage>
</organism>
<evidence type="ECO:0000259" key="9">
    <source>
        <dbReference type="PROSITE" id="PS51489"/>
    </source>
</evidence>